<feature type="compositionally biased region" description="Basic and acidic residues" evidence="1">
    <location>
        <begin position="149"/>
        <end position="161"/>
    </location>
</feature>
<sequence length="181" mass="21060">MRGGKRVDINRTRGKREDEPWKFERLSLLSPLRLRGIYLDALSLRVGVKKPGSIWVGARTTKLYHEFLKNTVDRTRSSSEVDVEVEVESDDLLHVTEEEVVYQDKEIISDLNSAERTIQDRQADEIQTCRDSDSNGEVDSGFPKVYRRSQSEKMKEEDSTKTMRQKFLRRSETEKMYVGNP</sequence>
<dbReference type="AlphaFoldDB" id="A0A834WXN8"/>
<evidence type="ECO:0000313" key="3">
    <source>
        <dbReference type="Proteomes" id="UP000634136"/>
    </source>
</evidence>
<feature type="region of interest" description="Disordered" evidence="1">
    <location>
        <begin position="128"/>
        <end position="181"/>
    </location>
</feature>
<comment type="caution">
    <text evidence="2">The sequence shown here is derived from an EMBL/GenBank/DDBJ whole genome shotgun (WGS) entry which is preliminary data.</text>
</comment>
<dbReference type="GO" id="GO:0032259">
    <property type="term" value="P:methylation"/>
    <property type="evidence" value="ECO:0007669"/>
    <property type="project" value="UniProtKB-KW"/>
</dbReference>
<evidence type="ECO:0000313" key="2">
    <source>
        <dbReference type="EMBL" id="KAF7834229.1"/>
    </source>
</evidence>
<reference evidence="2" key="1">
    <citation type="submission" date="2020-09" db="EMBL/GenBank/DDBJ databases">
        <title>Genome-Enabled Discovery of Anthraquinone Biosynthesis in Senna tora.</title>
        <authorList>
            <person name="Kang S.-H."/>
            <person name="Pandey R.P."/>
            <person name="Lee C.-M."/>
            <person name="Sim J.-S."/>
            <person name="Jeong J.-T."/>
            <person name="Choi B.-S."/>
            <person name="Jung M."/>
            <person name="Ginzburg D."/>
            <person name="Zhao K."/>
            <person name="Won S.Y."/>
            <person name="Oh T.-J."/>
            <person name="Yu Y."/>
            <person name="Kim N.-H."/>
            <person name="Lee O.R."/>
            <person name="Lee T.-H."/>
            <person name="Bashyal P."/>
            <person name="Kim T.-S."/>
            <person name="Lee W.-H."/>
            <person name="Kawkins C."/>
            <person name="Kim C.-K."/>
            <person name="Kim J.S."/>
            <person name="Ahn B.O."/>
            <person name="Rhee S.Y."/>
            <person name="Sohng J.K."/>
        </authorList>
    </citation>
    <scope>NUCLEOTIDE SEQUENCE</scope>
    <source>
        <tissue evidence="2">Leaf</tissue>
    </source>
</reference>
<keyword evidence="2" id="KW-0808">Transferase</keyword>
<keyword evidence="3" id="KW-1185">Reference proteome</keyword>
<dbReference type="OrthoDB" id="1916829at2759"/>
<dbReference type="Proteomes" id="UP000634136">
    <property type="component" value="Unassembled WGS sequence"/>
</dbReference>
<protein>
    <submittedName>
        <fullName evidence="2">Putative TRNA--methyltransferase non-catalytic subunit trm6MTase subunit trm6</fullName>
    </submittedName>
</protein>
<gene>
    <name evidence="2" type="ORF">G2W53_009088</name>
</gene>
<organism evidence="2 3">
    <name type="scientific">Senna tora</name>
    <dbReference type="NCBI Taxonomy" id="362788"/>
    <lineage>
        <taxon>Eukaryota</taxon>
        <taxon>Viridiplantae</taxon>
        <taxon>Streptophyta</taxon>
        <taxon>Embryophyta</taxon>
        <taxon>Tracheophyta</taxon>
        <taxon>Spermatophyta</taxon>
        <taxon>Magnoliopsida</taxon>
        <taxon>eudicotyledons</taxon>
        <taxon>Gunneridae</taxon>
        <taxon>Pentapetalae</taxon>
        <taxon>rosids</taxon>
        <taxon>fabids</taxon>
        <taxon>Fabales</taxon>
        <taxon>Fabaceae</taxon>
        <taxon>Caesalpinioideae</taxon>
        <taxon>Cassia clade</taxon>
        <taxon>Senna</taxon>
    </lineage>
</organism>
<dbReference type="EMBL" id="JAAIUW010000004">
    <property type="protein sequence ID" value="KAF7834229.1"/>
    <property type="molecule type" value="Genomic_DNA"/>
</dbReference>
<proteinExistence type="predicted"/>
<keyword evidence="2" id="KW-0489">Methyltransferase</keyword>
<dbReference type="GO" id="GO:0008168">
    <property type="term" value="F:methyltransferase activity"/>
    <property type="evidence" value="ECO:0007669"/>
    <property type="project" value="UniProtKB-KW"/>
</dbReference>
<evidence type="ECO:0000256" key="1">
    <source>
        <dbReference type="SAM" id="MobiDB-lite"/>
    </source>
</evidence>
<accession>A0A834WXN8</accession>
<name>A0A834WXN8_9FABA</name>